<organism evidence="2 3">
    <name type="scientific">Candidatus Thiothrix singaporensis</name>
    <dbReference type="NCBI Taxonomy" id="2799669"/>
    <lineage>
        <taxon>Bacteria</taxon>
        <taxon>Pseudomonadati</taxon>
        <taxon>Pseudomonadota</taxon>
        <taxon>Gammaproteobacteria</taxon>
        <taxon>Thiotrichales</taxon>
        <taxon>Thiotrichaceae</taxon>
        <taxon>Thiothrix</taxon>
    </lineage>
</organism>
<dbReference type="EMBL" id="CP059265">
    <property type="protein sequence ID" value="QLQ34215.1"/>
    <property type="molecule type" value="Genomic_DNA"/>
</dbReference>
<keyword evidence="1" id="KW-1133">Transmembrane helix</keyword>
<proteinExistence type="predicted"/>
<dbReference type="AlphaFoldDB" id="A0A7L6AYQ3"/>
<protein>
    <submittedName>
        <fullName evidence="2">DUF3999 family protein</fullName>
    </submittedName>
</protein>
<dbReference type="InterPro" id="IPR025060">
    <property type="entry name" value="DUF3999"/>
</dbReference>
<accession>A0A7L6AYQ3</accession>
<gene>
    <name evidence="2" type="ORF">HZT40_13315</name>
</gene>
<feature type="transmembrane region" description="Helical" evidence="1">
    <location>
        <begin position="338"/>
        <end position="359"/>
    </location>
</feature>
<keyword evidence="3" id="KW-1185">Reference proteome</keyword>
<dbReference type="Proteomes" id="UP000510621">
    <property type="component" value="Chromosome"/>
</dbReference>
<evidence type="ECO:0000256" key="1">
    <source>
        <dbReference type="SAM" id="Phobius"/>
    </source>
</evidence>
<dbReference type="KEGG" id="this:HZT40_13315"/>
<sequence length="366" mass="41393">MPFFPLEPDKAASPAEIKLELQQVGDAQHWRIDTHQQEASPASKPVTQYIIRNAAPQAGSLCQLRLDWQQSAANRVLPFTLETSQDLDQWDTLASLSVSRLQHADASLENRQVEISCTRAAYLRLSWQQPQADVLLTQVQGVYSQEVRQKSDWFTLNRQDIVVAGKGAEWRFDNPGILSISQIRLTPPASGLMYSGSVYSRAAQQPGEKEQWQYRGSLNQYRLTLDNTEVRSAPDGLVVSRDPFWKISLDNPGSLPSANLPEISLGWQPDSVLFWRRASRLYAGLWQSGHWRRGQGNLTDAFRELQARGLQPEQVSLGEAHPLGDIELHPNPFPWKLLAMWLVLIAGTLLMGYMAYSLYRQMNKQT</sequence>
<keyword evidence="1" id="KW-0812">Transmembrane</keyword>
<reference evidence="2" key="1">
    <citation type="submission" date="2020-06" db="EMBL/GenBank/DDBJ databases">
        <title>Analysis procedures for assessing recovery of high quality, complete, closed genomes from Nanopore long read metagenome sequencing.</title>
        <authorList>
            <person name="Bessarab I."/>
            <person name="Arumugam K."/>
            <person name="Haryono M."/>
            <person name="Liu X."/>
            <person name="Roy S."/>
            <person name="Zuniga-Montanez R.E."/>
            <person name="Qiu G."/>
            <person name="Drautz-Moses D.I."/>
            <person name="Law Y.Y."/>
            <person name="Wuertz S."/>
            <person name="Lauro F.M."/>
            <person name="Huson D.H."/>
            <person name="Williams R.B."/>
        </authorList>
    </citation>
    <scope>NUCLEOTIDE SEQUENCE [LARGE SCALE GENOMIC DNA]</scope>
    <source>
        <strain evidence="2">SSD2</strain>
    </source>
</reference>
<dbReference type="Pfam" id="PF13163">
    <property type="entry name" value="DUF3999"/>
    <property type="match status" value="1"/>
</dbReference>
<evidence type="ECO:0000313" key="2">
    <source>
        <dbReference type="EMBL" id="QLQ34215.1"/>
    </source>
</evidence>
<evidence type="ECO:0000313" key="3">
    <source>
        <dbReference type="Proteomes" id="UP000510621"/>
    </source>
</evidence>
<keyword evidence="1" id="KW-0472">Membrane</keyword>
<name>A0A7L6AYQ3_9GAMM</name>